<dbReference type="STRING" id="280093.SAMN05443373_105145"/>
<dbReference type="Proteomes" id="UP000237771">
    <property type="component" value="Unassembled WGS sequence"/>
</dbReference>
<dbReference type="InterPro" id="IPR032580">
    <property type="entry name" value="SatD"/>
</dbReference>
<dbReference type="EMBL" id="PVUB01000005">
    <property type="protein sequence ID" value="PRZ23423.1"/>
    <property type="molecule type" value="Genomic_DNA"/>
</dbReference>
<reference evidence="3" key="1">
    <citation type="submission" date="2016-11" db="EMBL/GenBank/DDBJ databases">
        <authorList>
            <person name="Varghese N."/>
            <person name="Submissions S."/>
        </authorList>
    </citation>
    <scope>NUCLEOTIDE SEQUENCE [LARGE SCALE GENOMIC DNA]</scope>
    <source>
        <strain evidence="3">DSM 19729</strain>
    </source>
</reference>
<dbReference type="Proteomes" id="UP000184384">
    <property type="component" value="Unassembled WGS sequence"/>
</dbReference>
<evidence type="ECO:0000313" key="3">
    <source>
        <dbReference type="Proteomes" id="UP000184384"/>
    </source>
</evidence>
<protein>
    <submittedName>
        <fullName evidence="2">SatD family (SatD)</fullName>
    </submittedName>
    <submittedName>
        <fullName evidence="1">SatD family protein</fullName>
    </submittedName>
</protein>
<evidence type="ECO:0000313" key="1">
    <source>
        <dbReference type="EMBL" id="PRZ23423.1"/>
    </source>
</evidence>
<name>A0A1M5NWS8_9FLAO</name>
<dbReference type="AlphaFoldDB" id="A0A1M5NWS8"/>
<dbReference type="EMBL" id="FQWO01000005">
    <property type="protein sequence ID" value="SHG93915.1"/>
    <property type="molecule type" value="Genomic_DNA"/>
</dbReference>
<reference evidence="1 4" key="3">
    <citation type="submission" date="2018-03" db="EMBL/GenBank/DDBJ databases">
        <title>Genomic Encyclopedia of Archaeal and Bacterial Type Strains, Phase II (KMG-II): from individual species to whole genera.</title>
        <authorList>
            <person name="Goeker M."/>
        </authorList>
    </citation>
    <scope>NUCLEOTIDE SEQUENCE [LARGE SCALE GENOMIC DNA]</scope>
    <source>
        <strain evidence="1 4">DSM 17797</strain>
    </source>
</reference>
<proteinExistence type="predicted"/>
<reference evidence="2" key="2">
    <citation type="submission" date="2016-11" db="EMBL/GenBank/DDBJ databases">
        <authorList>
            <person name="Jaros S."/>
            <person name="Januszkiewicz K."/>
            <person name="Wedrychowicz H."/>
        </authorList>
    </citation>
    <scope>NUCLEOTIDE SEQUENCE [LARGE SCALE GENOMIC DNA]</scope>
    <source>
        <strain evidence="2">DSM 19729</strain>
    </source>
</reference>
<sequence>MEKKSLIEKRFTKKEIQDIISFSMKHFILMGDIIASGDKNQSLLMHDFKSLIQQVNNDHKKGILSPLTITLGDEFQGIIENLATSIAIILNIEETIIKNKLNFKLRYILHQGEIETPINKIIAHEMLGSGLTNARYRLNELKNTKERFVIAIENKLQESILINAFKIYSHIVEKWNVEKDYEIASNFIQYHDYKIVSEIMNKNRSLLWKREKTLNIDSYNSAKSIIQTISLIT</sequence>
<evidence type="ECO:0000313" key="2">
    <source>
        <dbReference type="EMBL" id="SHG93915.1"/>
    </source>
</evidence>
<organism evidence="2 3">
    <name type="scientific">Flavobacterium granuli</name>
    <dbReference type="NCBI Taxonomy" id="280093"/>
    <lineage>
        <taxon>Bacteria</taxon>
        <taxon>Pseudomonadati</taxon>
        <taxon>Bacteroidota</taxon>
        <taxon>Flavobacteriia</taxon>
        <taxon>Flavobacteriales</taxon>
        <taxon>Flavobacteriaceae</taxon>
        <taxon>Flavobacterium</taxon>
    </lineage>
</organism>
<gene>
    <name evidence="1" type="ORF">BC624_105145</name>
    <name evidence="2" type="ORF">SAMN05443373_105145</name>
</gene>
<keyword evidence="4" id="KW-1185">Reference proteome</keyword>
<dbReference type="Pfam" id="PF16264">
    <property type="entry name" value="SatD"/>
    <property type="match status" value="1"/>
</dbReference>
<accession>A0A1M5NWS8</accession>
<dbReference type="RefSeq" id="WP_170066892.1">
    <property type="nucleotide sequence ID" value="NZ_FQWO01000005.1"/>
</dbReference>
<evidence type="ECO:0000313" key="4">
    <source>
        <dbReference type="Proteomes" id="UP000237771"/>
    </source>
</evidence>